<dbReference type="GO" id="GO:0008983">
    <property type="term" value="F:protein-glutamate O-methyltransferase activity"/>
    <property type="evidence" value="ECO:0007669"/>
    <property type="project" value="UniProtKB-EC"/>
</dbReference>
<dbReference type="GO" id="GO:0032259">
    <property type="term" value="P:methylation"/>
    <property type="evidence" value="ECO:0007669"/>
    <property type="project" value="UniProtKB-KW"/>
</dbReference>
<dbReference type="Proteomes" id="UP000463470">
    <property type="component" value="Unassembled WGS sequence"/>
</dbReference>
<evidence type="ECO:0000256" key="7">
    <source>
        <dbReference type="SAM" id="MobiDB-lite"/>
    </source>
</evidence>
<keyword evidence="3" id="KW-0489">Methyltransferase</keyword>
<dbReference type="PRINTS" id="PR00996">
    <property type="entry name" value="CHERMTFRASE"/>
</dbReference>
<dbReference type="PANTHER" id="PTHR24422:SF10">
    <property type="entry name" value="CHEMOTAXIS PROTEIN METHYLTRANSFERASE 2"/>
    <property type="match status" value="1"/>
</dbReference>
<dbReference type="SUPFAM" id="SSF53335">
    <property type="entry name" value="S-adenosyl-L-methionine-dependent methyltransferases"/>
    <property type="match status" value="1"/>
</dbReference>
<evidence type="ECO:0000313" key="10">
    <source>
        <dbReference type="Proteomes" id="UP000463470"/>
    </source>
</evidence>
<dbReference type="InterPro" id="IPR036804">
    <property type="entry name" value="CheR_N_sf"/>
</dbReference>
<dbReference type="PANTHER" id="PTHR24422">
    <property type="entry name" value="CHEMOTAXIS PROTEIN METHYLTRANSFERASE"/>
    <property type="match status" value="1"/>
</dbReference>
<comment type="caution">
    <text evidence="9">The sequence shown here is derived from an EMBL/GenBank/DDBJ whole genome shotgun (WGS) entry which is preliminary data.</text>
</comment>
<dbReference type="EC" id="2.1.1.80" evidence="2"/>
<sequence length="457" mass="51069">MACGMAELQQLISERTGWRFDQSRRDNLLQALQARMAACGVADFDGYYLLLLDKGSAGMEEWRRLIDAVTVGETFFFRDRGQFALLRERILPALFAERGDKKVLRLWSAGCSTGEEAYSLAILVDELVGAAPGWMIDVIGTDINEEALRIARAGRYSEWSLRATGPERRQERFRRVDPGRGRSAGPVWEVDPAIRSVVQFHRLNLLDGPLPDRFAPVASTDLIICRNVFIYFRPEAIRQVLADFFRCLNPGGFLLTGHGELLGLEPGQAPFPFDPLVFPEGHIWQKPVNPPPAPSSRGFSTAAITQAPRKQPLQGARPAQRLQNRPPFQPLIPAMPQTSQSGQTPLPPRGPLPQKPASATVGSEAPEPGNLDTWMDKARDFANRREHDRAEACCRAIIAVNPLYPEVYYLLGLIRLEQGDWPGAHAFFQKVLFLAPDHGPARMEIDHVRLLLKENDQ</sequence>
<dbReference type="Gene3D" id="3.40.50.150">
    <property type="entry name" value="Vaccinia Virus protein VP39"/>
    <property type="match status" value="1"/>
</dbReference>
<dbReference type="InterPro" id="IPR050903">
    <property type="entry name" value="Bact_Chemotaxis_MeTrfase"/>
</dbReference>
<dbReference type="SMART" id="SM00028">
    <property type="entry name" value="TPR"/>
    <property type="match status" value="2"/>
</dbReference>
<keyword evidence="5" id="KW-0949">S-adenosyl-L-methionine</keyword>
<dbReference type="CDD" id="cd02440">
    <property type="entry name" value="AdoMet_MTases"/>
    <property type="match status" value="1"/>
</dbReference>
<keyword evidence="6" id="KW-0802">TPR repeat</keyword>
<name>A0A845KYG6_9FIRM</name>
<dbReference type="Gene3D" id="1.25.40.10">
    <property type="entry name" value="Tetratricopeptide repeat domain"/>
    <property type="match status" value="1"/>
</dbReference>
<dbReference type="InterPro" id="IPR019734">
    <property type="entry name" value="TPR_rpt"/>
</dbReference>
<gene>
    <name evidence="9" type="ORF">GTO91_04235</name>
</gene>
<dbReference type="Gene3D" id="1.10.155.10">
    <property type="entry name" value="Chemotaxis receptor methyltransferase CheR, N-terminal domain"/>
    <property type="match status" value="1"/>
</dbReference>
<dbReference type="OrthoDB" id="9816309at2"/>
<dbReference type="InterPro" id="IPR000780">
    <property type="entry name" value="CheR_MeTrfase"/>
</dbReference>
<accession>A0A845KYG6</accession>
<evidence type="ECO:0000256" key="4">
    <source>
        <dbReference type="ARBA" id="ARBA00022679"/>
    </source>
</evidence>
<feature type="repeat" description="TPR" evidence="6">
    <location>
        <begin position="405"/>
        <end position="438"/>
    </location>
</feature>
<evidence type="ECO:0000256" key="3">
    <source>
        <dbReference type="ARBA" id="ARBA00022603"/>
    </source>
</evidence>
<dbReference type="PROSITE" id="PS50123">
    <property type="entry name" value="CHER"/>
    <property type="match status" value="1"/>
</dbReference>
<evidence type="ECO:0000313" key="9">
    <source>
        <dbReference type="EMBL" id="MZP28917.1"/>
    </source>
</evidence>
<dbReference type="RefSeq" id="WP_161255339.1">
    <property type="nucleotide sequence ID" value="NZ_WXEY01000003.1"/>
</dbReference>
<feature type="region of interest" description="Disordered" evidence="7">
    <location>
        <begin position="307"/>
        <end position="373"/>
    </location>
</feature>
<dbReference type="InterPro" id="IPR011990">
    <property type="entry name" value="TPR-like_helical_dom_sf"/>
</dbReference>
<dbReference type="PROSITE" id="PS50005">
    <property type="entry name" value="TPR"/>
    <property type="match status" value="1"/>
</dbReference>
<dbReference type="Pfam" id="PF13432">
    <property type="entry name" value="TPR_16"/>
    <property type="match status" value="1"/>
</dbReference>
<reference evidence="9 10" key="1">
    <citation type="submission" date="2020-01" db="EMBL/GenBank/DDBJ databases">
        <title>Whole-genome sequence of Heliobacterium undosum DSM 13378.</title>
        <authorList>
            <person name="Kyndt J.A."/>
            <person name="Meyer T.E."/>
        </authorList>
    </citation>
    <scope>NUCLEOTIDE SEQUENCE [LARGE SCALE GENOMIC DNA]</scope>
    <source>
        <strain evidence="9 10">DSM 13378</strain>
    </source>
</reference>
<dbReference type="Pfam" id="PF01739">
    <property type="entry name" value="CheR"/>
    <property type="match status" value="1"/>
</dbReference>
<evidence type="ECO:0000256" key="2">
    <source>
        <dbReference type="ARBA" id="ARBA00012534"/>
    </source>
</evidence>
<evidence type="ECO:0000256" key="6">
    <source>
        <dbReference type="PROSITE-ProRule" id="PRU00339"/>
    </source>
</evidence>
<comment type="catalytic activity">
    <reaction evidence="1">
        <text>L-glutamyl-[protein] + S-adenosyl-L-methionine = [protein]-L-glutamate 5-O-methyl ester + S-adenosyl-L-homocysteine</text>
        <dbReference type="Rhea" id="RHEA:24452"/>
        <dbReference type="Rhea" id="RHEA-COMP:10208"/>
        <dbReference type="Rhea" id="RHEA-COMP:10311"/>
        <dbReference type="ChEBI" id="CHEBI:29973"/>
        <dbReference type="ChEBI" id="CHEBI:57856"/>
        <dbReference type="ChEBI" id="CHEBI:59789"/>
        <dbReference type="ChEBI" id="CHEBI:82795"/>
        <dbReference type="EC" id="2.1.1.80"/>
    </reaction>
</comment>
<evidence type="ECO:0000256" key="5">
    <source>
        <dbReference type="ARBA" id="ARBA00022691"/>
    </source>
</evidence>
<keyword evidence="10" id="KW-1185">Reference proteome</keyword>
<dbReference type="SUPFAM" id="SSF47757">
    <property type="entry name" value="Chemotaxis receptor methyltransferase CheR, N-terminal domain"/>
    <property type="match status" value="1"/>
</dbReference>
<evidence type="ECO:0000259" key="8">
    <source>
        <dbReference type="PROSITE" id="PS50123"/>
    </source>
</evidence>
<keyword evidence="4" id="KW-0808">Transferase</keyword>
<feature type="compositionally biased region" description="Pro residues" evidence="7">
    <location>
        <begin position="345"/>
        <end position="354"/>
    </location>
</feature>
<dbReference type="SUPFAM" id="SSF48452">
    <property type="entry name" value="TPR-like"/>
    <property type="match status" value="1"/>
</dbReference>
<dbReference type="InterPro" id="IPR022642">
    <property type="entry name" value="CheR_C"/>
</dbReference>
<evidence type="ECO:0000256" key="1">
    <source>
        <dbReference type="ARBA" id="ARBA00001541"/>
    </source>
</evidence>
<feature type="domain" description="CheR-type methyltransferase" evidence="8">
    <location>
        <begin position="1"/>
        <end position="262"/>
    </location>
</feature>
<dbReference type="SMART" id="SM00138">
    <property type="entry name" value="MeTrc"/>
    <property type="match status" value="1"/>
</dbReference>
<dbReference type="InterPro" id="IPR029063">
    <property type="entry name" value="SAM-dependent_MTases_sf"/>
</dbReference>
<proteinExistence type="predicted"/>
<dbReference type="EMBL" id="WXEY01000003">
    <property type="protein sequence ID" value="MZP28917.1"/>
    <property type="molecule type" value="Genomic_DNA"/>
</dbReference>
<organism evidence="9 10">
    <name type="scientific">Heliomicrobium undosum</name>
    <dbReference type="NCBI Taxonomy" id="121734"/>
    <lineage>
        <taxon>Bacteria</taxon>
        <taxon>Bacillati</taxon>
        <taxon>Bacillota</taxon>
        <taxon>Clostridia</taxon>
        <taxon>Eubacteriales</taxon>
        <taxon>Heliobacteriaceae</taxon>
        <taxon>Heliomicrobium</taxon>
    </lineage>
</organism>
<protein>
    <recommendedName>
        <fullName evidence="2">protein-glutamate O-methyltransferase</fullName>
        <ecNumber evidence="2">2.1.1.80</ecNumber>
    </recommendedName>
</protein>
<dbReference type="AlphaFoldDB" id="A0A845KYG6"/>